<dbReference type="KEGG" id="alim:106518412"/>
<dbReference type="GO" id="GO:0000226">
    <property type="term" value="P:microtubule cytoskeleton organization"/>
    <property type="evidence" value="ECO:0007669"/>
    <property type="project" value="TreeGrafter"/>
</dbReference>
<feature type="compositionally biased region" description="Pro residues" evidence="7">
    <location>
        <begin position="252"/>
        <end position="274"/>
    </location>
</feature>
<feature type="region of interest" description="Disordered" evidence="7">
    <location>
        <begin position="105"/>
        <end position="323"/>
    </location>
</feature>
<dbReference type="OrthoDB" id="6108017at2759"/>
<protein>
    <recommendedName>
        <fullName evidence="5">Cingulin</fullName>
    </recommendedName>
</protein>
<evidence type="ECO:0000259" key="8">
    <source>
        <dbReference type="Pfam" id="PF01576"/>
    </source>
</evidence>
<organism evidence="9 10">
    <name type="scientific">Austrofundulus limnaeus</name>
    <name type="common">Annual killifish</name>
    <dbReference type="NCBI Taxonomy" id="52670"/>
    <lineage>
        <taxon>Eukaryota</taxon>
        <taxon>Metazoa</taxon>
        <taxon>Chordata</taxon>
        <taxon>Craniata</taxon>
        <taxon>Vertebrata</taxon>
        <taxon>Euteleostomi</taxon>
        <taxon>Actinopterygii</taxon>
        <taxon>Neopterygii</taxon>
        <taxon>Teleostei</taxon>
        <taxon>Neoteleostei</taxon>
        <taxon>Acanthomorphata</taxon>
        <taxon>Ovalentaria</taxon>
        <taxon>Atherinomorphae</taxon>
        <taxon>Cyprinodontiformes</taxon>
        <taxon>Rivulidae</taxon>
        <taxon>Austrofundulus</taxon>
    </lineage>
</organism>
<dbReference type="PANTHER" id="PTHR46349:SF4">
    <property type="entry name" value="CINGULIN"/>
    <property type="match status" value="1"/>
</dbReference>
<evidence type="ECO:0000256" key="2">
    <source>
        <dbReference type="ARBA" id="ARBA00022427"/>
    </source>
</evidence>
<comment type="subcellular location">
    <subcellularLocation>
        <location evidence="1">Cell junction</location>
        <location evidence="1">Tight junction</location>
    </subcellularLocation>
</comment>
<feature type="region of interest" description="Disordered" evidence="7">
    <location>
        <begin position="1234"/>
        <end position="1254"/>
    </location>
</feature>
<dbReference type="CTD" id="561423"/>
<evidence type="ECO:0000256" key="5">
    <source>
        <dbReference type="ARBA" id="ARBA00044075"/>
    </source>
</evidence>
<keyword evidence="9" id="KW-1185">Reference proteome</keyword>
<feature type="compositionally biased region" description="Basic and acidic residues" evidence="7">
    <location>
        <begin position="144"/>
        <end position="156"/>
    </location>
</feature>
<evidence type="ECO:0000256" key="3">
    <source>
        <dbReference type="ARBA" id="ARBA00023054"/>
    </source>
</evidence>
<name>A0A2I4BBL2_AUSLI</name>
<feature type="compositionally biased region" description="Gly residues" evidence="7">
    <location>
        <begin position="164"/>
        <end position="177"/>
    </location>
</feature>
<dbReference type="PANTHER" id="PTHR46349">
    <property type="entry name" value="CINGULIN-LIKE PROTEIN 1-RELATED"/>
    <property type="match status" value="1"/>
</dbReference>
<dbReference type="Proteomes" id="UP000192220">
    <property type="component" value="Unplaced"/>
</dbReference>
<feature type="compositionally biased region" description="Basic and acidic residues" evidence="7">
    <location>
        <begin position="178"/>
        <end position="193"/>
    </location>
</feature>
<evidence type="ECO:0000256" key="1">
    <source>
        <dbReference type="ARBA" id="ARBA00004435"/>
    </source>
</evidence>
<dbReference type="RefSeq" id="XP_013865149.1">
    <property type="nucleotide sequence ID" value="XM_014009695.1"/>
</dbReference>
<feature type="domain" description="Myosin tail" evidence="8">
    <location>
        <begin position="953"/>
        <end position="1221"/>
    </location>
</feature>
<feature type="compositionally biased region" description="Acidic residues" evidence="7">
    <location>
        <begin position="1241"/>
        <end position="1250"/>
    </location>
</feature>
<dbReference type="Pfam" id="PF01576">
    <property type="entry name" value="Myosin_tail_1"/>
    <property type="match status" value="1"/>
</dbReference>
<evidence type="ECO:0000313" key="10">
    <source>
        <dbReference type="RefSeq" id="XP_013865149.1"/>
    </source>
</evidence>
<dbReference type="GeneID" id="106518412"/>
<keyword evidence="2" id="KW-0796">Tight junction</keyword>
<dbReference type="AlphaFoldDB" id="A0A2I4BBL2"/>
<sequence length="1270" mass="145821">MFVETFEVSSPYDEEQEEGGFSGEKRMSTRPSGQKTPVDHGVQIRFINDLGDRGGGQPLSQPALKPQSKYGVAVRVQGIDGQPYVVLKNGQKGDSYGVQLRTDYATSYRSLPRRKDQADPGSQGEDGSVEQGGGLRRAQSHGSLLDRDGGGHEDFQLSRPPGDGKSGSYGNLDGGVGVRRDREDTWGGREGRVDSNMWGGSYQAGLNRSLGSVRDPDPPQQTNELRSNQRLTSVDRLRNRFDGATPGGQQRGPPPAPQQPRAPSPHVAPKPYTSPPSSTYSSSRPGQAPLQAPKHSANQWTPKEPLQVDLIDPQVQSSETSIEEEQLLKTVYNILRQGSSESDVVIRHKVKTIFQKIQSIMPNESPREDWVRDKKELQTKVAQLQTALQEERRRESVSSSDPVLKAELESCLDENLQLQETLDRKKRELNETQSELTQLRMDRGNAETRVRELEDQLAELQEELRRESDGRTDLLSCQAQLMDVHQLKQKLEETLRQRERELTALKGALKEEVATHDREIEVLREQYRTDMEKLRSSMEQVSQSHAGIEAERLRVNSTVRSLQQQLEDCRDESSHWMEQFHATRDELRSTKQEEPPSIPETQLLQIRLEKDECEDELKELKEKISSMKQQKPDTSHTETLNQELQRSGADLLKLRSELEKQRTEFDKKVMEVIAIKKSHQNQEAELKYEIDRLKDQLQKAKEDYVKAQEKTKQLPSPAAVSELEQKLCEAQREANQVKEKHSATEEELEVTRLRLSKAQLEANALQEAHTEQEATSARLKDKLSRLEAQLQSSATESSEAELALHSELRALRSELDEAKRKASRLSQEHGDVSLRLEAAEKDKEELKHTISQLEESRRLQDRALDKHSKEYDTLSAASREEIQALRAQLEEQKERTRKEVQEAQRHGSDAKSELERNGLNLRRLEEEMCRQKRELQLVCEERDNHQLDKELLTNRLRHLEGEVEAGKNSLSEKAREVRILEDKLKRLELELEEERDNHQLDKELLTNRLRHLEAEVEAGKNSLSEKAREVRILEDKLKRLELELEEERSNGEMLTERVSRSREQMDQLRSELLQERSSKQDLELDKNALERQLKEMRNRVADMETHSRSSTGVSQLETKIQELEERLRMEEREKNSVLASQRRLERKLKELNMTLDEERHAHTEQRDQLTLRVKALKRQVDESETELERIEALRRKAQRDMEEQVELREALQSRVSALETELKRKTQAAMRPVLDSSALSSDDDDDDDSLYDPSTITSILTESNLQTSSC</sequence>
<dbReference type="GO" id="GO:0016459">
    <property type="term" value="C:myosin complex"/>
    <property type="evidence" value="ECO:0007669"/>
    <property type="project" value="InterPro"/>
</dbReference>
<evidence type="ECO:0000256" key="7">
    <source>
        <dbReference type="SAM" id="MobiDB-lite"/>
    </source>
</evidence>
<evidence type="ECO:0000256" key="6">
    <source>
        <dbReference type="SAM" id="Coils"/>
    </source>
</evidence>
<feature type="coiled-coil region" evidence="6">
    <location>
        <begin position="367"/>
        <end position="579"/>
    </location>
</feature>
<feature type="coiled-coil region" evidence="6">
    <location>
        <begin position="942"/>
        <end position="1228"/>
    </location>
</feature>
<comment type="similarity">
    <text evidence="4">Belongs to the cingulin family.</text>
</comment>
<keyword evidence="3 6" id="KW-0175">Coiled coil</keyword>
<proteinExistence type="inferred from homology"/>
<gene>
    <name evidence="10" type="primary">cgna</name>
</gene>
<evidence type="ECO:0000313" key="9">
    <source>
        <dbReference type="Proteomes" id="UP000192220"/>
    </source>
</evidence>
<dbReference type="GO" id="GO:0005923">
    <property type="term" value="C:bicellular tight junction"/>
    <property type="evidence" value="ECO:0007669"/>
    <property type="project" value="TreeGrafter"/>
</dbReference>
<feature type="region of interest" description="Disordered" evidence="7">
    <location>
        <begin position="1"/>
        <end position="70"/>
    </location>
</feature>
<reference evidence="10" key="1">
    <citation type="submission" date="2025-08" db="UniProtKB">
        <authorList>
            <consortium name="RefSeq"/>
        </authorList>
    </citation>
    <scope>IDENTIFICATION</scope>
</reference>
<feature type="region of interest" description="Disordered" evidence="7">
    <location>
        <begin position="821"/>
        <end position="852"/>
    </location>
</feature>
<evidence type="ECO:0000256" key="4">
    <source>
        <dbReference type="ARBA" id="ARBA00038467"/>
    </source>
</evidence>
<dbReference type="InParanoid" id="A0A2I4BBL2"/>
<keyword evidence="2" id="KW-0965">Cell junction</keyword>
<feature type="region of interest" description="Disordered" evidence="7">
    <location>
        <begin position="892"/>
        <end position="916"/>
    </location>
</feature>
<dbReference type="GO" id="GO:0008017">
    <property type="term" value="F:microtubule binding"/>
    <property type="evidence" value="ECO:0007669"/>
    <property type="project" value="TreeGrafter"/>
</dbReference>
<accession>A0A2I4BBL2</accession>
<feature type="compositionally biased region" description="Polar residues" evidence="7">
    <location>
        <begin position="220"/>
        <end position="232"/>
    </location>
</feature>
<dbReference type="STRING" id="52670.A0A2I4BBL2"/>
<dbReference type="InterPro" id="IPR002928">
    <property type="entry name" value="Myosin_tail"/>
</dbReference>